<protein>
    <recommendedName>
        <fullName evidence="10">AP2/ERF domain-containing protein</fullName>
    </recommendedName>
</protein>
<sequence>MEREAKKVGRKRSTGGSRKGCMKGKGGPENGLCNYRGVRQRTWGKWVAEIREPNRGARLWLGTFNTSTEAALAYDDAARKLSGPSAKLNLPDNPLVLKSEPPAAAAAAASRSDGSEKGGDQNTLFMGNHMYGENLGDGSVKVVPGLLGELLVGNEFVGNPMSGLMVEEELLDWDGLQVPWC</sequence>
<keyword evidence="4" id="KW-0238">DNA-binding</keyword>
<dbReference type="InterPro" id="IPR036955">
    <property type="entry name" value="AP2/ERF_dom_sf"/>
</dbReference>
<dbReference type="GO" id="GO:0045893">
    <property type="term" value="P:positive regulation of DNA-templated transcription"/>
    <property type="evidence" value="ECO:0007669"/>
    <property type="project" value="TreeGrafter"/>
</dbReference>
<evidence type="ECO:0000256" key="4">
    <source>
        <dbReference type="ARBA" id="ARBA00023125"/>
    </source>
</evidence>
<dbReference type="CDD" id="cd00018">
    <property type="entry name" value="AP2"/>
    <property type="match status" value="1"/>
</dbReference>
<dbReference type="Pfam" id="PF00847">
    <property type="entry name" value="AP2"/>
    <property type="match status" value="1"/>
</dbReference>
<name>A0A5N6QRW8_9ROSI</name>
<evidence type="ECO:0000256" key="6">
    <source>
        <dbReference type="ARBA" id="ARBA00023163"/>
    </source>
</evidence>
<keyword evidence="2" id="KW-0805">Transcription regulation</keyword>
<proteinExistence type="inferred from homology"/>
<dbReference type="SMART" id="SM00380">
    <property type="entry name" value="AP2"/>
    <property type="match status" value="1"/>
</dbReference>
<dbReference type="PRINTS" id="PR00367">
    <property type="entry name" value="ETHRSPELEMNT"/>
</dbReference>
<keyword evidence="7" id="KW-0539">Nucleus</keyword>
<dbReference type="Gene3D" id="3.30.730.10">
    <property type="entry name" value="AP2/ERF domain"/>
    <property type="match status" value="1"/>
</dbReference>
<evidence type="ECO:0000256" key="5">
    <source>
        <dbReference type="ARBA" id="ARBA00023159"/>
    </source>
</evidence>
<dbReference type="GO" id="GO:0003700">
    <property type="term" value="F:DNA-binding transcription factor activity"/>
    <property type="evidence" value="ECO:0007669"/>
    <property type="project" value="InterPro"/>
</dbReference>
<gene>
    <name evidence="11" type="ORF">FH972_006311</name>
</gene>
<evidence type="ECO:0000256" key="9">
    <source>
        <dbReference type="SAM" id="MobiDB-lite"/>
    </source>
</evidence>
<dbReference type="GO" id="GO:0000976">
    <property type="term" value="F:transcription cis-regulatory region binding"/>
    <property type="evidence" value="ECO:0007669"/>
    <property type="project" value="TreeGrafter"/>
</dbReference>
<feature type="region of interest" description="Disordered" evidence="9">
    <location>
        <begin position="1"/>
        <end position="28"/>
    </location>
</feature>
<evidence type="ECO:0000256" key="3">
    <source>
        <dbReference type="ARBA" id="ARBA00023016"/>
    </source>
</evidence>
<dbReference type="OrthoDB" id="550883at2759"/>
<keyword evidence="5" id="KW-0010">Activator</keyword>
<evidence type="ECO:0000256" key="1">
    <source>
        <dbReference type="ARBA" id="ARBA00004123"/>
    </source>
</evidence>
<dbReference type="InterPro" id="IPR001471">
    <property type="entry name" value="AP2/ERF_dom"/>
</dbReference>
<dbReference type="SUPFAM" id="SSF54171">
    <property type="entry name" value="DNA-binding domain"/>
    <property type="match status" value="1"/>
</dbReference>
<accession>A0A5N6QRW8</accession>
<evidence type="ECO:0000313" key="11">
    <source>
        <dbReference type="EMBL" id="KAE8009905.1"/>
    </source>
</evidence>
<keyword evidence="6" id="KW-0804">Transcription</keyword>
<keyword evidence="3" id="KW-0346">Stress response</keyword>
<reference evidence="11 12" key="1">
    <citation type="submission" date="2019-06" db="EMBL/GenBank/DDBJ databases">
        <title>A chromosomal-level reference genome of Carpinus fangiana (Coryloideae, Betulaceae).</title>
        <authorList>
            <person name="Yang X."/>
            <person name="Wang Z."/>
            <person name="Zhang L."/>
            <person name="Hao G."/>
            <person name="Liu J."/>
            <person name="Yang Y."/>
        </authorList>
    </citation>
    <scope>NUCLEOTIDE SEQUENCE [LARGE SCALE GENOMIC DNA]</scope>
    <source>
        <strain evidence="11">Cfa_2016G</strain>
        <tissue evidence="11">Leaf</tissue>
    </source>
</reference>
<evidence type="ECO:0000256" key="2">
    <source>
        <dbReference type="ARBA" id="ARBA00023015"/>
    </source>
</evidence>
<dbReference type="PROSITE" id="PS51032">
    <property type="entry name" value="AP2_ERF"/>
    <property type="match status" value="1"/>
</dbReference>
<dbReference type="InterPro" id="IPR016177">
    <property type="entry name" value="DNA-bd_dom_sf"/>
</dbReference>
<dbReference type="PANTHER" id="PTHR31241">
    <property type="entry name" value="DEHYDRATION-RESPONSIVE ELEMENT-BINDING PROTEIN 2C"/>
    <property type="match status" value="1"/>
</dbReference>
<keyword evidence="12" id="KW-1185">Reference proteome</keyword>
<comment type="similarity">
    <text evidence="8">Belongs to the AP2/ERF transcription factor family. ERF subfamily.</text>
</comment>
<dbReference type="AlphaFoldDB" id="A0A5N6QRW8"/>
<evidence type="ECO:0000313" key="12">
    <source>
        <dbReference type="Proteomes" id="UP000327013"/>
    </source>
</evidence>
<comment type="subcellular location">
    <subcellularLocation>
        <location evidence="1">Nucleus</location>
    </subcellularLocation>
</comment>
<evidence type="ECO:0000259" key="10">
    <source>
        <dbReference type="PROSITE" id="PS51032"/>
    </source>
</evidence>
<dbReference type="EMBL" id="CM017322">
    <property type="protein sequence ID" value="KAE8009905.1"/>
    <property type="molecule type" value="Genomic_DNA"/>
</dbReference>
<dbReference type="PANTHER" id="PTHR31241:SF62">
    <property type="entry name" value="DEHYDRATION-RESPONSIVE ELEMENT-BINDING PROTEIN 2D"/>
    <property type="match status" value="1"/>
</dbReference>
<evidence type="ECO:0000256" key="8">
    <source>
        <dbReference type="ARBA" id="ARBA00024343"/>
    </source>
</evidence>
<dbReference type="GO" id="GO:0005634">
    <property type="term" value="C:nucleus"/>
    <property type="evidence" value="ECO:0007669"/>
    <property type="project" value="UniProtKB-SubCell"/>
</dbReference>
<organism evidence="11 12">
    <name type="scientific">Carpinus fangiana</name>
    <dbReference type="NCBI Taxonomy" id="176857"/>
    <lineage>
        <taxon>Eukaryota</taxon>
        <taxon>Viridiplantae</taxon>
        <taxon>Streptophyta</taxon>
        <taxon>Embryophyta</taxon>
        <taxon>Tracheophyta</taxon>
        <taxon>Spermatophyta</taxon>
        <taxon>Magnoliopsida</taxon>
        <taxon>eudicotyledons</taxon>
        <taxon>Gunneridae</taxon>
        <taxon>Pentapetalae</taxon>
        <taxon>rosids</taxon>
        <taxon>fabids</taxon>
        <taxon>Fagales</taxon>
        <taxon>Betulaceae</taxon>
        <taxon>Carpinus</taxon>
    </lineage>
</organism>
<feature type="domain" description="AP2/ERF" evidence="10">
    <location>
        <begin position="34"/>
        <end position="91"/>
    </location>
</feature>
<dbReference type="FunFam" id="3.30.730.10:FF:000001">
    <property type="entry name" value="Ethylene-responsive transcription factor 2"/>
    <property type="match status" value="1"/>
</dbReference>
<dbReference type="GO" id="GO:0006950">
    <property type="term" value="P:response to stress"/>
    <property type="evidence" value="ECO:0007669"/>
    <property type="project" value="TreeGrafter"/>
</dbReference>
<dbReference type="Proteomes" id="UP000327013">
    <property type="component" value="Chromosome 2"/>
</dbReference>
<evidence type="ECO:0000256" key="7">
    <source>
        <dbReference type="ARBA" id="ARBA00023242"/>
    </source>
</evidence>